<comment type="caution">
    <text evidence="3">The sequence shown here is derived from an EMBL/GenBank/DDBJ whole genome shotgun (WGS) entry which is preliminary data.</text>
</comment>
<name>A0A5C6E2N5_9BACT</name>
<reference evidence="3 4" key="1">
    <citation type="submission" date="2019-02" db="EMBL/GenBank/DDBJ databases">
        <title>Deep-cultivation of Planctomycetes and their phenomic and genomic characterization uncovers novel biology.</title>
        <authorList>
            <person name="Wiegand S."/>
            <person name="Jogler M."/>
            <person name="Boedeker C."/>
            <person name="Pinto D."/>
            <person name="Vollmers J."/>
            <person name="Rivas-Marin E."/>
            <person name="Kohn T."/>
            <person name="Peeters S.H."/>
            <person name="Heuer A."/>
            <person name="Rast P."/>
            <person name="Oberbeckmann S."/>
            <person name="Bunk B."/>
            <person name="Jeske O."/>
            <person name="Meyerdierks A."/>
            <person name="Storesund J.E."/>
            <person name="Kallscheuer N."/>
            <person name="Luecker S."/>
            <person name="Lage O.M."/>
            <person name="Pohl T."/>
            <person name="Merkel B.J."/>
            <person name="Hornburger P."/>
            <person name="Mueller R.-W."/>
            <person name="Bruemmer F."/>
            <person name="Labrenz M."/>
            <person name="Spormann A.M."/>
            <person name="Op Den Camp H."/>
            <person name="Overmann J."/>
            <person name="Amann R."/>
            <person name="Jetten M.S.M."/>
            <person name="Mascher T."/>
            <person name="Medema M.H."/>
            <person name="Devos D.P."/>
            <person name="Kaster A.-K."/>
            <person name="Ovreas L."/>
            <person name="Rohde M."/>
            <person name="Galperin M.Y."/>
            <person name="Jogler C."/>
        </authorList>
    </citation>
    <scope>NUCLEOTIDE SEQUENCE [LARGE SCALE GENOMIC DNA]</scope>
    <source>
        <strain evidence="3 4">Q31b</strain>
    </source>
</reference>
<feature type="compositionally biased region" description="Polar residues" evidence="1">
    <location>
        <begin position="631"/>
        <end position="644"/>
    </location>
</feature>
<keyword evidence="2" id="KW-1133">Transmembrane helix</keyword>
<dbReference type="RefSeq" id="WP_146599661.1">
    <property type="nucleotide sequence ID" value="NZ_SJPY01000003.1"/>
</dbReference>
<keyword evidence="2" id="KW-0812">Transmembrane</keyword>
<feature type="transmembrane region" description="Helical" evidence="2">
    <location>
        <begin position="33"/>
        <end position="54"/>
    </location>
</feature>
<feature type="transmembrane region" description="Helical" evidence="2">
    <location>
        <begin position="170"/>
        <end position="191"/>
    </location>
</feature>
<dbReference type="EMBL" id="SJPY01000003">
    <property type="protein sequence ID" value="TWU43192.1"/>
    <property type="molecule type" value="Genomic_DNA"/>
</dbReference>
<accession>A0A5C6E2N5</accession>
<proteinExistence type="predicted"/>
<evidence type="ECO:0000256" key="2">
    <source>
        <dbReference type="SAM" id="Phobius"/>
    </source>
</evidence>
<keyword evidence="4" id="KW-1185">Reference proteome</keyword>
<dbReference type="OrthoDB" id="256197at2"/>
<evidence type="ECO:0000256" key="1">
    <source>
        <dbReference type="SAM" id="MobiDB-lite"/>
    </source>
</evidence>
<protein>
    <submittedName>
        <fullName evidence="3">Uncharacterized protein</fullName>
    </submittedName>
</protein>
<dbReference type="Proteomes" id="UP000315471">
    <property type="component" value="Unassembled WGS sequence"/>
</dbReference>
<gene>
    <name evidence="3" type="ORF">Q31b_22300</name>
</gene>
<evidence type="ECO:0000313" key="3">
    <source>
        <dbReference type="EMBL" id="TWU43192.1"/>
    </source>
</evidence>
<dbReference type="AlphaFoldDB" id="A0A5C6E2N5"/>
<keyword evidence="2" id="KW-0472">Membrane</keyword>
<evidence type="ECO:0000313" key="4">
    <source>
        <dbReference type="Proteomes" id="UP000315471"/>
    </source>
</evidence>
<feature type="transmembrane region" description="Helical" evidence="2">
    <location>
        <begin position="74"/>
        <end position="93"/>
    </location>
</feature>
<sequence length="804" mass="89401">MENPSSSTSGTDSSLDPKLRELIDSLRYQIRRYVVIDAVLAIVAVILSAFWLGLVLDYGPVLLGGTEMPPLARLFLLIMVAGTVLAIAAKLLVGRLRRPLPDDSLALLMERQFPKLGGRLVTSVQLKRRDRQGDSHSTRLLDRVHREAAESISEVEMGRVLTWKPIRRKAMLVAPLALCALIFLVISPNAFGRAASRLTLLSNDPWPRRAQLEMVGVELPIITATEDDALPSQLIPFEDKQIRLPKGSSGTLRIRAKAEDAEVPVVCTVYYHSDDGTKGQSNMRRIGRVVDGYQSFVLDGPPLSGLSESMTVSVRGLDDRLDDFRIEAVPPPVITQMEVAVRYPDYLREAGAPDSADMQTDYQSGLRLREGSSVELRVISNVPLGDSEVVLRRESGESEQIEWNAKDDGPPNRILIEDFRHATAIRIVPRDLDGISAQAPYRYFLGVITDEKPEVQLRLDGIGSAVTPIARLPLNVVALDDYGIETLQVTVTPLLENQLLDNESQPELAENEQKPDVDAASASVPISVDREGHGESVIDLRDSATDGRLPELKPGQTINVFAEATDAYDLGEPHQTRSEIYRLQVVTPEKLLALLERQELAMRSRLEQTLDETRNLRDTLDLLRSRGFDQAPTQTDADNTTVSDAQKADQLRAKQVERLRIQQTGLQANKTSEELTGIAESLDDLLQEMVNNRVDSADRRERIGEGVRDPLRRIVAGPLDRLKEQIKGIEASLDDGEEAARQTAHAVQTAEEVLLQLTAVLEKMLDLESYNEILDIVRQLIEDEKALLDETKIEQKKRVMDLFK</sequence>
<organism evidence="3 4">
    <name type="scientific">Novipirellula aureliae</name>
    <dbReference type="NCBI Taxonomy" id="2527966"/>
    <lineage>
        <taxon>Bacteria</taxon>
        <taxon>Pseudomonadati</taxon>
        <taxon>Planctomycetota</taxon>
        <taxon>Planctomycetia</taxon>
        <taxon>Pirellulales</taxon>
        <taxon>Pirellulaceae</taxon>
        <taxon>Novipirellula</taxon>
    </lineage>
</organism>
<feature type="region of interest" description="Disordered" evidence="1">
    <location>
        <begin position="629"/>
        <end position="648"/>
    </location>
</feature>